<dbReference type="GO" id="GO:0005634">
    <property type="term" value="C:nucleus"/>
    <property type="evidence" value="ECO:0007669"/>
    <property type="project" value="UniProtKB-SubCell"/>
</dbReference>
<dbReference type="GO" id="GO:0003677">
    <property type="term" value="F:DNA binding"/>
    <property type="evidence" value="ECO:0007669"/>
    <property type="project" value="UniProtKB-KW"/>
</dbReference>
<dbReference type="Gene3D" id="1.20.5.170">
    <property type="match status" value="1"/>
</dbReference>
<comment type="subcellular location">
    <subcellularLocation>
        <location evidence="1">Nucleus</location>
    </subcellularLocation>
</comment>
<proteinExistence type="inferred from homology"/>
<evidence type="ECO:0000256" key="6">
    <source>
        <dbReference type="ARBA" id="ARBA00023242"/>
    </source>
</evidence>
<accession>A0A6A2YQX8</accession>
<keyword evidence="4" id="KW-0238">DNA-binding</keyword>
<dbReference type="AlphaFoldDB" id="A0A6A2YQX8"/>
<feature type="domain" description="BZIP" evidence="8">
    <location>
        <begin position="87"/>
        <end position="127"/>
    </location>
</feature>
<evidence type="ECO:0000256" key="4">
    <source>
        <dbReference type="ARBA" id="ARBA00023125"/>
    </source>
</evidence>
<evidence type="ECO:0000256" key="7">
    <source>
        <dbReference type="SAM" id="MobiDB-lite"/>
    </source>
</evidence>
<keyword evidence="10" id="KW-1185">Reference proteome</keyword>
<dbReference type="SMART" id="SM00338">
    <property type="entry name" value="BRLZ"/>
    <property type="match status" value="1"/>
</dbReference>
<dbReference type="EMBL" id="VEPZ02001301">
    <property type="protein sequence ID" value="KAE8681798.1"/>
    <property type="molecule type" value="Genomic_DNA"/>
</dbReference>
<evidence type="ECO:0000256" key="3">
    <source>
        <dbReference type="ARBA" id="ARBA00023015"/>
    </source>
</evidence>
<dbReference type="InterPro" id="IPR004827">
    <property type="entry name" value="bZIP"/>
</dbReference>
<dbReference type="Pfam" id="PF00170">
    <property type="entry name" value="bZIP_1"/>
    <property type="match status" value="1"/>
</dbReference>
<dbReference type="GO" id="GO:0003700">
    <property type="term" value="F:DNA-binding transcription factor activity"/>
    <property type="evidence" value="ECO:0007669"/>
    <property type="project" value="InterPro"/>
</dbReference>
<dbReference type="PANTHER" id="PTHR46408:SF5">
    <property type="entry name" value="BASIC LEUCINE ZIPPER 10"/>
    <property type="match status" value="1"/>
</dbReference>
<dbReference type="PROSITE" id="PS50217">
    <property type="entry name" value="BZIP"/>
    <property type="match status" value="1"/>
</dbReference>
<sequence>MLGNFMALRSSKAEGQGEADVTPCGVLVESTTHKKSGMQVRQATSGSSIEDSDSDELEGDAETTDNMDAADAKRKRSELMMDQNAVNRESARRSRRRKQVQMNELEGQVGQLRVEHSTLLKSLTDMNHNYDAAAVDNRIMKADIETLRAKTQLLSVGMPFLRGPLEASTVAPLPLRSNANQFFHPVPSIVAPMHHHWVDNGFVGSTLVPPDMTSNTKGVKNVNETSTSQLRPSSDGIQDQIDPGVHALGPMHGWELGHAADRNHKLS</sequence>
<comment type="similarity">
    <text evidence="2">Belongs to the bZIP family.</text>
</comment>
<feature type="compositionally biased region" description="Acidic residues" evidence="7">
    <location>
        <begin position="50"/>
        <end position="65"/>
    </location>
</feature>
<dbReference type="SUPFAM" id="SSF57959">
    <property type="entry name" value="Leucine zipper domain"/>
    <property type="match status" value="1"/>
</dbReference>
<evidence type="ECO:0000256" key="2">
    <source>
        <dbReference type="ARBA" id="ARBA00007163"/>
    </source>
</evidence>
<evidence type="ECO:0000256" key="5">
    <source>
        <dbReference type="ARBA" id="ARBA00023163"/>
    </source>
</evidence>
<dbReference type="PANTHER" id="PTHR46408">
    <property type="entry name" value="BASIC LEUCINE ZIPPER 63"/>
    <property type="match status" value="1"/>
</dbReference>
<dbReference type="Proteomes" id="UP000436088">
    <property type="component" value="Unassembled WGS sequence"/>
</dbReference>
<feature type="region of interest" description="Disordered" evidence="7">
    <location>
        <begin position="1"/>
        <end position="102"/>
    </location>
</feature>
<reference evidence="9" key="1">
    <citation type="submission" date="2019-09" db="EMBL/GenBank/DDBJ databases">
        <title>Draft genome information of white flower Hibiscus syriacus.</title>
        <authorList>
            <person name="Kim Y.-M."/>
        </authorList>
    </citation>
    <scope>NUCLEOTIDE SEQUENCE [LARGE SCALE GENOMIC DNA]</scope>
    <source>
        <strain evidence="9">YM2019G1</strain>
    </source>
</reference>
<keyword evidence="6" id="KW-0539">Nucleus</keyword>
<keyword evidence="5" id="KW-0804">Transcription</keyword>
<name>A0A6A2YQX8_HIBSY</name>
<protein>
    <submittedName>
        <fullName evidence="9">Basic leucine zipper 10</fullName>
    </submittedName>
</protein>
<dbReference type="InterPro" id="IPR046347">
    <property type="entry name" value="bZIP_sf"/>
</dbReference>
<evidence type="ECO:0000256" key="1">
    <source>
        <dbReference type="ARBA" id="ARBA00004123"/>
    </source>
</evidence>
<gene>
    <name evidence="9" type="ORF">F3Y22_tig00111309pilonHSYRG00226</name>
</gene>
<keyword evidence="3" id="KW-0805">Transcription regulation</keyword>
<evidence type="ECO:0000259" key="8">
    <source>
        <dbReference type="PROSITE" id="PS50217"/>
    </source>
</evidence>
<evidence type="ECO:0000313" key="10">
    <source>
        <dbReference type="Proteomes" id="UP000436088"/>
    </source>
</evidence>
<evidence type="ECO:0000313" key="9">
    <source>
        <dbReference type="EMBL" id="KAE8681798.1"/>
    </source>
</evidence>
<comment type="caution">
    <text evidence="9">The sequence shown here is derived from an EMBL/GenBank/DDBJ whole genome shotgun (WGS) entry which is preliminary data.</text>
</comment>
<organism evidence="9 10">
    <name type="scientific">Hibiscus syriacus</name>
    <name type="common">Rose of Sharon</name>
    <dbReference type="NCBI Taxonomy" id="106335"/>
    <lineage>
        <taxon>Eukaryota</taxon>
        <taxon>Viridiplantae</taxon>
        <taxon>Streptophyta</taxon>
        <taxon>Embryophyta</taxon>
        <taxon>Tracheophyta</taxon>
        <taxon>Spermatophyta</taxon>
        <taxon>Magnoliopsida</taxon>
        <taxon>eudicotyledons</taxon>
        <taxon>Gunneridae</taxon>
        <taxon>Pentapetalae</taxon>
        <taxon>rosids</taxon>
        <taxon>malvids</taxon>
        <taxon>Malvales</taxon>
        <taxon>Malvaceae</taxon>
        <taxon>Malvoideae</taxon>
        <taxon>Hibiscus</taxon>
    </lineage>
</organism>